<sequence>MIVPRYYENLNVLHENTMPARAYYIPASKRMDNLVEHREESDRMQLLNGTWKFQYFNSIYDIQDSFFEKNYDTENFDEIQVPSVWQMTGYDTHQYTNIRYPFPFDPPYVPQDIPCGAYVHNFEYSRDEKASKAFLNFEGVDSCFYVWINGSYIGYSQVSHMTSEFDVTDVLQDGTNTVAVLVMKWCDGSYLEDQDKFRMSGIFRDVYILKRPKQAISDYHIKTRIEDMLAKVEIEMKFYSPLNVKISIEDRNGAVVALGSIAEEGTAVLEIASPELWNTENPYLYKLILETENEVIVDHIALRKIEIKDQVIYLNGQKIKFRGVNRHDSDPVTGFTINLEQITTDLTLMKQHNFNAIRSSHYPNAPFFYEMCDKYGFMVIDEADIEAHGPFMIYRKEDTDYNRFKRWNEKIADDPVWEEAIVDRVKLMVERDKNRFCIVMWSMGNESAYGCNFEKALEWTKNFDPDRITQYESARYRNYDETYDYSNLDVYSRMYPALSEIQEYMDKDGSKPFLLVEYCHSMGNGPGDFEDYFQMIQDHDKMCGGFVWEWCDHAIAHGTAENGKTIYAYGGDHGEEIHDGNFCMDGLVYPDRTVHTGLLEYKNVYRPARVISYNKESGELMLHNYMDFDDLKDYVKIRYELTQDGLVISKGKLPEVSAAPHSEGKIKLKINVPVNGKCYLKLIYHLKKELPLLNEDHILGFDEIEVSKDGAKCKLAEKWLQKTAVDSELQVNENDTQIHIKGREFAYTIDKRTALFTEMKFAGREYLNHPMELNIWRAPTDNDMYIKSEWKKAHYDKAYTRAYTTEVVQGKHGVKITSHASVVAETVQKILDVTITWKIEAAGKIDADIEVTKDDEFPDLPRFGVRMFLDKKLSAARYFGMGPQESYCDKHQAASHGLYQANVDDLHEDYICPQENGSHYDCEYVELNNSRYGIVVSAENAFSFNASYYTQEELEKKTHNYELTESDSVVFCVDYALNGIGSNSCGPVVLDQYRFDDVLFRLQFTLIPYVKG</sequence>
<comment type="catalytic activity">
    <reaction evidence="1 7">
        <text>Hydrolysis of terminal non-reducing beta-D-galactose residues in beta-D-galactosides.</text>
        <dbReference type="EC" id="3.2.1.23"/>
    </reaction>
</comment>
<dbReference type="GO" id="GO:0004565">
    <property type="term" value="F:beta-galactosidase activity"/>
    <property type="evidence" value="ECO:0007669"/>
    <property type="project" value="UniProtKB-EC"/>
</dbReference>
<dbReference type="Pfam" id="PF02836">
    <property type="entry name" value="Glyco_hydro_2_C"/>
    <property type="match status" value="1"/>
</dbReference>
<dbReference type="Pfam" id="PF02929">
    <property type="entry name" value="Bgal_small_N"/>
    <property type="match status" value="1"/>
</dbReference>
<evidence type="ECO:0000256" key="2">
    <source>
        <dbReference type="ARBA" id="ARBA00007401"/>
    </source>
</evidence>
<evidence type="ECO:0000256" key="7">
    <source>
        <dbReference type="RuleBase" id="RU361154"/>
    </source>
</evidence>
<dbReference type="Pfam" id="PF00703">
    <property type="entry name" value="Glyco_hydro_2"/>
    <property type="match status" value="1"/>
</dbReference>
<dbReference type="GO" id="GO:0005990">
    <property type="term" value="P:lactose catabolic process"/>
    <property type="evidence" value="ECO:0007669"/>
    <property type="project" value="TreeGrafter"/>
</dbReference>
<dbReference type="RefSeq" id="WP_144124312.1">
    <property type="nucleotide sequence ID" value="NZ_CABHNI010000028.1"/>
</dbReference>
<evidence type="ECO:0000256" key="5">
    <source>
        <dbReference type="ARBA" id="ARBA00023295"/>
    </source>
</evidence>
<dbReference type="Gene3D" id="2.60.40.10">
    <property type="entry name" value="Immunoglobulins"/>
    <property type="match status" value="2"/>
</dbReference>
<dbReference type="InterPro" id="IPR032312">
    <property type="entry name" value="LacZ_4"/>
</dbReference>
<dbReference type="GO" id="GO:0009341">
    <property type="term" value="C:beta-galactosidase complex"/>
    <property type="evidence" value="ECO:0007669"/>
    <property type="project" value="InterPro"/>
</dbReference>
<dbReference type="AlphaFoldDB" id="A0A564TI98"/>
<dbReference type="InterPro" id="IPR004199">
    <property type="entry name" value="B-gal_small/dom_5"/>
</dbReference>
<proteinExistence type="inferred from homology"/>
<evidence type="ECO:0000256" key="3">
    <source>
        <dbReference type="ARBA" id="ARBA00012756"/>
    </source>
</evidence>
<dbReference type="Gene3D" id="2.60.120.260">
    <property type="entry name" value="Galactose-binding domain-like"/>
    <property type="match status" value="1"/>
</dbReference>
<dbReference type="SUPFAM" id="SSF49785">
    <property type="entry name" value="Galactose-binding domain-like"/>
    <property type="match status" value="1"/>
</dbReference>
<accession>A0A564TI98</accession>
<protein>
    <recommendedName>
        <fullName evidence="3 7">Beta-galactosidase</fullName>
        <ecNumber evidence="3 7">3.2.1.23</ecNumber>
    </recommendedName>
    <alternativeName>
        <fullName evidence="6 7">Lactase</fullName>
    </alternativeName>
</protein>
<feature type="domain" description="Beta galactosidase small chain/" evidence="8">
    <location>
        <begin position="739"/>
        <end position="1007"/>
    </location>
</feature>
<dbReference type="SUPFAM" id="SSF74650">
    <property type="entry name" value="Galactose mutarotase-like"/>
    <property type="match status" value="1"/>
</dbReference>
<evidence type="ECO:0000313" key="10">
    <source>
        <dbReference type="Proteomes" id="UP000358366"/>
    </source>
</evidence>
<dbReference type="InterPro" id="IPR006101">
    <property type="entry name" value="Glyco_hydro_2"/>
</dbReference>
<dbReference type="InterPro" id="IPR006103">
    <property type="entry name" value="Glyco_hydro_2_cat"/>
</dbReference>
<dbReference type="InterPro" id="IPR008979">
    <property type="entry name" value="Galactose-bd-like_sf"/>
</dbReference>
<name>A0A564TI98_9FIRM</name>
<dbReference type="EC" id="3.2.1.23" evidence="3 7"/>
<dbReference type="Gene3D" id="2.70.98.10">
    <property type="match status" value="1"/>
</dbReference>
<dbReference type="InterPro" id="IPR023230">
    <property type="entry name" value="Glyco_hydro_2_CS"/>
</dbReference>
<reference evidence="9 10" key="1">
    <citation type="submission" date="2019-07" db="EMBL/GenBank/DDBJ databases">
        <authorList>
            <person name="Hibberd C M."/>
            <person name="Gehrig L. J."/>
            <person name="Chang H.-W."/>
            <person name="Venkatesh S."/>
        </authorList>
    </citation>
    <scope>NUCLEOTIDE SEQUENCE [LARGE SCALE GENOMIC DNA]</scope>
    <source>
        <strain evidence="9">Dorea_formicigenerans_SSTS_Bg7063</strain>
    </source>
</reference>
<dbReference type="InterPro" id="IPR014718">
    <property type="entry name" value="GH-type_carb-bd"/>
</dbReference>
<dbReference type="InterPro" id="IPR036156">
    <property type="entry name" value="Beta-gal/glucu_dom_sf"/>
</dbReference>
<dbReference type="Pfam" id="PF02837">
    <property type="entry name" value="Glyco_hydro_2_N"/>
    <property type="match status" value="1"/>
</dbReference>
<evidence type="ECO:0000256" key="6">
    <source>
        <dbReference type="ARBA" id="ARBA00032230"/>
    </source>
</evidence>
<gene>
    <name evidence="9" type="primary">lacZ_1</name>
    <name evidence="9" type="ORF">DFSSTS7063_01503</name>
</gene>
<dbReference type="GO" id="GO:0030246">
    <property type="term" value="F:carbohydrate binding"/>
    <property type="evidence" value="ECO:0007669"/>
    <property type="project" value="InterPro"/>
</dbReference>
<dbReference type="SUPFAM" id="SSF49303">
    <property type="entry name" value="beta-Galactosidase/glucuronidase domain"/>
    <property type="match status" value="2"/>
</dbReference>
<evidence type="ECO:0000259" key="8">
    <source>
        <dbReference type="SMART" id="SM01038"/>
    </source>
</evidence>
<evidence type="ECO:0000256" key="1">
    <source>
        <dbReference type="ARBA" id="ARBA00001412"/>
    </source>
</evidence>
<evidence type="ECO:0000256" key="4">
    <source>
        <dbReference type="ARBA" id="ARBA00022801"/>
    </source>
</evidence>
<dbReference type="PANTHER" id="PTHR46323:SF2">
    <property type="entry name" value="BETA-GALACTOSIDASE"/>
    <property type="match status" value="1"/>
</dbReference>
<dbReference type="PRINTS" id="PR00132">
    <property type="entry name" value="GLHYDRLASE2"/>
</dbReference>
<organism evidence="9 10">
    <name type="scientific">Dorea formicigenerans</name>
    <dbReference type="NCBI Taxonomy" id="39486"/>
    <lineage>
        <taxon>Bacteria</taxon>
        <taxon>Bacillati</taxon>
        <taxon>Bacillota</taxon>
        <taxon>Clostridia</taxon>
        <taxon>Lachnospirales</taxon>
        <taxon>Lachnospiraceae</taxon>
        <taxon>Dorea</taxon>
    </lineage>
</organism>
<dbReference type="Pfam" id="PF16353">
    <property type="entry name" value="LacZ_4"/>
    <property type="match status" value="1"/>
</dbReference>
<comment type="similarity">
    <text evidence="2 7">Belongs to the glycosyl hydrolase 2 family.</text>
</comment>
<dbReference type="InterPro" id="IPR050347">
    <property type="entry name" value="Bact_Beta-galactosidase"/>
</dbReference>
<dbReference type="InterPro" id="IPR006104">
    <property type="entry name" value="Glyco_hydro_2_N"/>
</dbReference>
<keyword evidence="4 7" id="KW-0378">Hydrolase</keyword>
<dbReference type="Proteomes" id="UP000358366">
    <property type="component" value="Unassembled WGS sequence"/>
</dbReference>
<dbReference type="EMBL" id="CABHNI010000028">
    <property type="protein sequence ID" value="VUX07197.1"/>
    <property type="molecule type" value="Genomic_DNA"/>
</dbReference>
<keyword evidence="5 7" id="KW-0326">Glycosidase</keyword>
<dbReference type="InterPro" id="IPR011013">
    <property type="entry name" value="Gal_mutarotase_sf_dom"/>
</dbReference>
<dbReference type="Gene3D" id="3.20.20.80">
    <property type="entry name" value="Glycosidases"/>
    <property type="match status" value="1"/>
</dbReference>
<dbReference type="InterPro" id="IPR013783">
    <property type="entry name" value="Ig-like_fold"/>
</dbReference>
<dbReference type="InterPro" id="IPR017853">
    <property type="entry name" value="GH"/>
</dbReference>
<dbReference type="PANTHER" id="PTHR46323">
    <property type="entry name" value="BETA-GALACTOSIDASE"/>
    <property type="match status" value="1"/>
</dbReference>
<dbReference type="SUPFAM" id="SSF51445">
    <property type="entry name" value="(Trans)glycosidases"/>
    <property type="match status" value="1"/>
</dbReference>
<dbReference type="InterPro" id="IPR006102">
    <property type="entry name" value="Ig-like_GH2"/>
</dbReference>
<dbReference type="SMART" id="SM01038">
    <property type="entry name" value="Bgal_small_N"/>
    <property type="match status" value="1"/>
</dbReference>
<evidence type="ECO:0000313" key="9">
    <source>
        <dbReference type="EMBL" id="VUX07197.1"/>
    </source>
</evidence>
<dbReference type="PROSITE" id="PS00719">
    <property type="entry name" value="GLYCOSYL_HYDROL_F2_1"/>
    <property type="match status" value="1"/>
</dbReference>